<comment type="caution">
    <text evidence="1">The sequence shown here is derived from an EMBL/GenBank/DDBJ whole genome shotgun (WGS) entry which is preliminary data.</text>
</comment>
<gene>
    <name evidence="1" type="ORF">SDC9_173160</name>
</gene>
<evidence type="ECO:0000313" key="1">
    <source>
        <dbReference type="EMBL" id="MPN25745.1"/>
    </source>
</evidence>
<proteinExistence type="predicted"/>
<dbReference type="AlphaFoldDB" id="A0A645GGE1"/>
<name>A0A645GGE1_9ZZZZ</name>
<sequence length="175" mass="18199">MLSKPAFVVCKHGCNAQGQALLSKQGVPAVARTVGPDFTGLREVGDVLIFKGSAGPFAVVTLTLSKRLADAVETGDILAIGAEDIKDLQTNAGHDHHVDDNVCTIGQFNTNLGDRAADRTHGERNDIECAAFHATTVEAGHGLLECDGIDPVIGRTCSFLALGGDVGSVLDACYV</sequence>
<reference evidence="1" key="1">
    <citation type="submission" date="2019-08" db="EMBL/GenBank/DDBJ databases">
        <authorList>
            <person name="Kucharzyk K."/>
            <person name="Murdoch R.W."/>
            <person name="Higgins S."/>
            <person name="Loffler F."/>
        </authorList>
    </citation>
    <scope>NUCLEOTIDE SEQUENCE</scope>
</reference>
<accession>A0A645GGE1</accession>
<organism evidence="1">
    <name type="scientific">bioreactor metagenome</name>
    <dbReference type="NCBI Taxonomy" id="1076179"/>
    <lineage>
        <taxon>unclassified sequences</taxon>
        <taxon>metagenomes</taxon>
        <taxon>ecological metagenomes</taxon>
    </lineage>
</organism>
<dbReference type="EMBL" id="VSSQ01075022">
    <property type="protein sequence ID" value="MPN25745.1"/>
    <property type="molecule type" value="Genomic_DNA"/>
</dbReference>
<protein>
    <submittedName>
        <fullName evidence="1">Uncharacterized protein</fullName>
    </submittedName>
</protein>